<keyword evidence="1" id="KW-0472">Membrane</keyword>
<gene>
    <name evidence="2" type="ORF">CEG18_08210</name>
</gene>
<organism evidence="2 3">
    <name type="scientific">Pseudomonas nitroreducens</name>
    <dbReference type="NCBI Taxonomy" id="46680"/>
    <lineage>
        <taxon>Bacteria</taxon>
        <taxon>Pseudomonadati</taxon>
        <taxon>Pseudomonadota</taxon>
        <taxon>Gammaproteobacteria</taxon>
        <taxon>Pseudomonadales</taxon>
        <taxon>Pseudomonadaceae</taxon>
        <taxon>Pseudomonas</taxon>
    </lineage>
</organism>
<proteinExistence type="predicted"/>
<name>A0A246F9C3_PSENT</name>
<comment type="caution">
    <text evidence="2">The sequence shown here is derived from an EMBL/GenBank/DDBJ whole genome shotgun (WGS) entry which is preliminary data.</text>
</comment>
<keyword evidence="1" id="KW-0812">Transmembrane</keyword>
<keyword evidence="1" id="KW-1133">Transmembrane helix</keyword>
<feature type="transmembrane region" description="Helical" evidence="1">
    <location>
        <begin position="12"/>
        <end position="31"/>
    </location>
</feature>
<accession>A0A246F9C3</accession>
<dbReference type="eggNOG" id="ENOG5031V2D">
    <property type="taxonomic scope" value="Bacteria"/>
</dbReference>
<feature type="transmembrane region" description="Helical" evidence="1">
    <location>
        <begin position="52"/>
        <end position="72"/>
    </location>
</feature>
<evidence type="ECO:0000256" key="1">
    <source>
        <dbReference type="SAM" id="Phobius"/>
    </source>
</evidence>
<sequence length="128" mass="14026">MIDLLNSPPAGALWTCLALAMAASALSMTVTQTELFAPLRALAWKVHPQVGHLFQCFYCFSHWVVIAGTLVYRPVVIASGWAPVDWLVATFFTVALTAMFCGLLFKVFLTAMAKAVSERELKKLFAGE</sequence>
<reference evidence="2 3" key="1">
    <citation type="submission" date="2017-06" db="EMBL/GenBank/DDBJ databases">
        <title>Draft genome of Pseudomonas nitroreducens DF05.</title>
        <authorList>
            <person name="Iyer R."/>
        </authorList>
    </citation>
    <scope>NUCLEOTIDE SEQUENCE [LARGE SCALE GENOMIC DNA]</scope>
    <source>
        <strain evidence="2 3">DF05</strain>
    </source>
</reference>
<dbReference type="AlphaFoldDB" id="A0A246F9C3"/>
<evidence type="ECO:0000313" key="3">
    <source>
        <dbReference type="Proteomes" id="UP000198145"/>
    </source>
</evidence>
<feature type="transmembrane region" description="Helical" evidence="1">
    <location>
        <begin position="84"/>
        <end position="109"/>
    </location>
</feature>
<protein>
    <submittedName>
        <fullName evidence="2">DUF1360 domain-containing protein</fullName>
    </submittedName>
</protein>
<dbReference type="Proteomes" id="UP000198145">
    <property type="component" value="Unassembled WGS sequence"/>
</dbReference>
<dbReference type="STRING" id="46680.GCA_000807755_00660"/>
<dbReference type="EMBL" id="NJBA01000003">
    <property type="protein sequence ID" value="OWP50851.1"/>
    <property type="molecule type" value="Genomic_DNA"/>
</dbReference>
<dbReference type="RefSeq" id="WP_088417053.1">
    <property type="nucleotide sequence ID" value="NZ_NJBA01000003.1"/>
</dbReference>
<evidence type="ECO:0000313" key="2">
    <source>
        <dbReference type="EMBL" id="OWP50851.1"/>
    </source>
</evidence>